<evidence type="ECO:0000256" key="1">
    <source>
        <dbReference type="SAM" id="Coils"/>
    </source>
</evidence>
<gene>
    <name evidence="4" type="ORF">ACFOMP_02680</name>
</gene>
<feature type="compositionally biased region" description="Basic and acidic residues" evidence="2">
    <location>
        <begin position="115"/>
        <end position="127"/>
    </location>
</feature>
<feature type="compositionally biased region" description="Basic and acidic residues" evidence="2">
    <location>
        <begin position="95"/>
        <end position="106"/>
    </location>
</feature>
<feature type="coiled-coil region" evidence="1">
    <location>
        <begin position="232"/>
        <end position="354"/>
    </location>
</feature>
<reference evidence="5" key="1">
    <citation type="journal article" date="2019" name="Int. J. Syst. Evol. Microbiol.">
        <title>The Global Catalogue of Microorganisms (GCM) 10K type strain sequencing project: providing services to taxonomists for standard genome sequencing and annotation.</title>
        <authorList>
            <consortium name="The Broad Institute Genomics Platform"/>
            <consortium name="The Broad Institute Genome Sequencing Center for Infectious Disease"/>
            <person name="Wu L."/>
            <person name="Ma J."/>
        </authorList>
    </citation>
    <scope>NUCLEOTIDE SEQUENCE [LARGE SCALE GENOMIC DNA]</scope>
    <source>
        <strain evidence="5">VKM B-3226</strain>
    </source>
</reference>
<evidence type="ECO:0000256" key="3">
    <source>
        <dbReference type="SAM" id="Phobius"/>
    </source>
</evidence>
<keyword evidence="3" id="KW-0472">Membrane</keyword>
<feature type="compositionally biased region" description="Polar residues" evidence="2">
    <location>
        <begin position="1"/>
        <end position="17"/>
    </location>
</feature>
<feature type="region of interest" description="Disordered" evidence="2">
    <location>
        <begin position="1"/>
        <end position="127"/>
    </location>
</feature>
<name>A0ABV7RTY2_9RHOB</name>
<evidence type="ECO:0000313" key="5">
    <source>
        <dbReference type="Proteomes" id="UP001595596"/>
    </source>
</evidence>
<keyword evidence="1" id="KW-0175">Coiled coil</keyword>
<dbReference type="Proteomes" id="UP001595596">
    <property type="component" value="Unassembled WGS sequence"/>
</dbReference>
<keyword evidence="5" id="KW-1185">Reference proteome</keyword>
<evidence type="ECO:0000313" key="4">
    <source>
        <dbReference type="EMBL" id="MFC3568353.1"/>
    </source>
</evidence>
<keyword evidence="3" id="KW-0812">Transmembrane</keyword>
<comment type="caution">
    <text evidence="4">The sequence shown here is derived from an EMBL/GenBank/DDBJ whole genome shotgun (WGS) entry which is preliminary data.</text>
</comment>
<dbReference type="EMBL" id="JBHRXE010000006">
    <property type="protein sequence ID" value="MFC3568353.1"/>
    <property type="molecule type" value="Genomic_DNA"/>
</dbReference>
<evidence type="ECO:0000256" key="2">
    <source>
        <dbReference type="SAM" id="MobiDB-lite"/>
    </source>
</evidence>
<keyword evidence="3" id="KW-1133">Transmembrane helix</keyword>
<feature type="compositionally biased region" description="Low complexity" evidence="2">
    <location>
        <begin position="61"/>
        <end position="79"/>
    </location>
</feature>
<protein>
    <submittedName>
        <fullName evidence="4">COG4223 family protein</fullName>
    </submittedName>
</protein>
<organism evidence="4 5">
    <name type="scientific">Paracoccus simplex</name>
    <dbReference type="NCBI Taxonomy" id="2086346"/>
    <lineage>
        <taxon>Bacteria</taxon>
        <taxon>Pseudomonadati</taxon>
        <taxon>Pseudomonadota</taxon>
        <taxon>Alphaproteobacteria</taxon>
        <taxon>Rhodobacterales</taxon>
        <taxon>Paracoccaceae</taxon>
        <taxon>Paracoccus</taxon>
    </lineage>
</organism>
<sequence length="504" mass="50508">MRKPEANSSDNTSTPGQETKKKAVSGPVIESRPVSSGEGAGPAKTEAKPQVESRLVGSGKGAEAAAPKPSAAAAQPGGARVESSFIPPVAAAKPEAAKPETARSEAAKNVAPKPDAAKPEPKPERVETRVVEVRKAGFMPTVLGGVVAAGLGAAAAWWAIPHLPPAWQPALPETAPTEAEIAAAREAGTEAAKAEIEAQGDVFASRASDAGADAARQALADASLPGGDAAALKAQTDKLAALERTVSELAARPATQTVVSGENGAQLQQLVDDVNARLTAQQQRIDELSSRPAADPAAAERMQDFAAQAQALQGQIAAAAAEAEKRIAAAQSQAAALQESAEAANRRAQAATAAAALQAAIETGGARDQALADLRAAGVEPPVVLAGEVPTLEQLRGDFPAAARDGLAAALKATPGNGGALDSIGNFLRVQTGARSVEPREGDDPDAVLSRADAAVKAGDIKGALAEIGGLPQPGQDAMSDWTAKAGVWVEANAALAALAAGSL</sequence>
<feature type="transmembrane region" description="Helical" evidence="3">
    <location>
        <begin position="138"/>
        <end position="160"/>
    </location>
</feature>
<accession>A0ABV7RTY2</accession>
<dbReference type="RefSeq" id="WP_379027781.1">
    <property type="nucleotide sequence ID" value="NZ_JBHRXE010000006.1"/>
</dbReference>
<proteinExistence type="predicted"/>